<sequence>MLPCRPTPSKCASLTFVIKRHKSRAASKHHVRMRALVSLYHQCDTFVTPENLSQRIDEAFVSQKNQVSSNRDVDRRSFAELKSLVAQREQEPRHFFGKGTKLSPTVIKTTLASSSPNSDQQRTARAMEALVGVSRDGKPLWTAVQENASKIEKQLQEDQQQGA</sequence>
<dbReference type="Pfam" id="PF26163">
    <property type="entry name" value="mS26"/>
    <property type="match status" value="1"/>
</dbReference>
<protein>
    <submittedName>
        <fullName evidence="1">Unplaced genomic scaffold CY34scaffold_5, whole genome shotgun sequence</fullName>
    </submittedName>
</protein>
<dbReference type="Proteomes" id="UP000054485">
    <property type="component" value="Unassembled WGS sequence"/>
</dbReference>
<organism evidence="1 2">
    <name type="scientific">Suillus luteus UH-Slu-Lm8-n1</name>
    <dbReference type="NCBI Taxonomy" id="930992"/>
    <lineage>
        <taxon>Eukaryota</taxon>
        <taxon>Fungi</taxon>
        <taxon>Dikarya</taxon>
        <taxon>Basidiomycota</taxon>
        <taxon>Agaricomycotina</taxon>
        <taxon>Agaricomycetes</taxon>
        <taxon>Agaricomycetidae</taxon>
        <taxon>Boletales</taxon>
        <taxon>Suillineae</taxon>
        <taxon>Suillaceae</taxon>
        <taxon>Suillus</taxon>
    </lineage>
</organism>
<dbReference type="InParanoid" id="A0A0D0C1M5"/>
<evidence type="ECO:0000313" key="2">
    <source>
        <dbReference type="Proteomes" id="UP000054485"/>
    </source>
</evidence>
<dbReference type="OrthoDB" id="5597211at2759"/>
<proteinExistence type="predicted"/>
<keyword evidence="2" id="KW-1185">Reference proteome</keyword>
<gene>
    <name evidence="1" type="ORF">CY34DRAFT_797961</name>
</gene>
<evidence type="ECO:0000313" key="1">
    <source>
        <dbReference type="EMBL" id="KIK48803.1"/>
    </source>
</evidence>
<accession>A0A0D0C1M5</accession>
<reference evidence="1 2" key="1">
    <citation type="submission" date="2014-04" db="EMBL/GenBank/DDBJ databases">
        <authorList>
            <consortium name="DOE Joint Genome Institute"/>
            <person name="Kuo A."/>
            <person name="Ruytinx J."/>
            <person name="Rineau F."/>
            <person name="Colpaert J."/>
            <person name="Kohler A."/>
            <person name="Nagy L.G."/>
            <person name="Floudas D."/>
            <person name="Copeland A."/>
            <person name="Barry K.W."/>
            <person name="Cichocki N."/>
            <person name="Veneault-Fourrey C."/>
            <person name="LaButti K."/>
            <person name="Lindquist E.A."/>
            <person name="Lipzen A."/>
            <person name="Lundell T."/>
            <person name="Morin E."/>
            <person name="Murat C."/>
            <person name="Sun H."/>
            <person name="Tunlid A."/>
            <person name="Henrissat B."/>
            <person name="Grigoriev I.V."/>
            <person name="Hibbett D.S."/>
            <person name="Martin F."/>
            <person name="Nordberg H.P."/>
            <person name="Cantor M.N."/>
            <person name="Hua S.X."/>
        </authorList>
    </citation>
    <scope>NUCLEOTIDE SEQUENCE [LARGE SCALE GENOMIC DNA]</scope>
    <source>
        <strain evidence="1 2">UH-Slu-Lm8-n1</strain>
    </source>
</reference>
<name>A0A0D0C1M5_9AGAM</name>
<dbReference type="InterPro" id="IPR058940">
    <property type="entry name" value="mS26_fungi"/>
</dbReference>
<dbReference type="AlphaFoldDB" id="A0A0D0C1M5"/>
<reference evidence="2" key="2">
    <citation type="submission" date="2015-01" db="EMBL/GenBank/DDBJ databases">
        <title>Evolutionary Origins and Diversification of the Mycorrhizal Mutualists.</title>
        <authorList>
            <consortium name="DOE Joint Genome Institute"/>
            <consortium name="Mycorrhizal Genomics Consortium"/>
            <person name="Kohler A."/>
            <person name="Kuo A."/>
            <person name="Nagy L.G."/>
            <person name="Floudas D."/>
            <person name="Copeland A."/>
            <person name="Barry K.W."/>
            <person name="Cichocki N."/>
            <person name="Veneault-Fourrey C."/>
            <person name="LaButti K."/>
            <person name="Lindquist E.A."/>
            <person name="Lipzen A."/>
            <person name="Lundell T."/>
            <person name="Morin E."/>
            <person name="Murat C."/>
            <person name="Riley R."/>
            <person name="Ohm R."/>
            <person name="Sun H."/>
            <person name="Tunlid A."/>
            <person name="Henrissat B."/>
            <person name="Grigoriev I.V."/>
            <person name="Hibbett D.S."/>
            <person name="Martin F."/>
        </authorList>
    </citation>
    <scope>NUCLEOTIDE SEQUENCE [LARGE SCALE GENOMIC DNA]</scope>
    <source>
        <strain evidence="2">UH-Slu-Lm8-n1</strain>
    </source>
</reference>
<dbReference type="EMBL" id="KN835136">
    <property type="protein sequence ID" value="KIK48803.1"/>
    <property type="molecule type" value="Genomic_DNA"/>
</dbReference>
<dbReference type="HOGENOM" id="CLU_113797_0_0_1"/>